<dbReference type="SMART" id="SM00448">
    <property type="entry name" value="REC"/>
    <property type="match status" value="1"/>
</dbReference>
<dbReference type="PANTHER" id="PTHR44591:SF21">
    <property type="entry name" value="TWO-COMPONENT RESPONSE REGULATOR"/>
    <property type="match status" value="1"/>
</dbReference>
<dbReference type="InterPro" id="IPR011006">
    <property type="entry name" value="CheY-like_superfamily"/>
</dbReference>
<keyword evidence="4" id="KW-0238">DNA-binding</keyword>
<dbReference type="InterPro" id="IPR001789">
    <property type="entry name" value="Sig_transdc_resp-reg_receiver"/>
</dbReference>
<dbReference type="GO" id="GO:0003677">
    <property type="term" value="F:DNA binding"/>
    <property type="evidence" value="ECO:0007669"/>
    <property type="project" value="UniProtKB-KW"/>
</dbReference>
<protein>
    <submittedName>
        <fullName evidence="4">DNA-binding response OmpR family regulator</fullName>
    </submittedName>
</protein>
<evidence type="ECO:0000313" key="4">
    <source>
        <dbReference type="EMBL" id="MBB5745179.1"/>
    </source>
</evidence>
<feature type="domain" description="Response regulatory" evidence="3">
    <location>
        <begin position="5"/>
        <end position="119"/>
    </location>
</feature>
<dbReference type="PANTHER" id="PTHR44591">
    <property type="entry name" value="STRESS RESPONSE REGULATOR PROTEIN 1"/>
    <property type="match status" value="1"/>
</dbReference>
<organism evidence="4 5">
    <name type="scientific">Brevundimonas variabilis</name>
    <dbReference type="NCBI Taxonomy" id="74312"/>
    <lineage>
        <taxon>Bacteria</taxon>
        <taxon>Pseudomonadati</taxon>
        <taxon>Pseudomonadota</taxon>
        <taxon>Alphaproteobacteria</taxon>
        <taxon>Caulobacterales</taxon>
        <taxon>Caulobacteraceae</taxon>
        <taxon>Brevundimonas</taxon>
    </lineage>
</organism>
<feature type="modified residue" description="4-aspartylphosphate" evidence="2">
    <location>
        <position position="56"/>
    </location>
</feature>
<name>A0A7W9CGF5_9CAUL</name>
<accession>A0A7W9CGF5</accession>
<dbReference type="InterPro" id="IPR050595">
    <property type="entry name" value="Bact_response_regulator"/>
</dbReference>
<sequence>MDKLTVLVIDDEHLIALLVETALVEAGFAVVVEHDVASGIARIETLGPRLSALVTDIRIGSGSGWDVARHARGVTHDLPVVYMSADSVREWAIRGVPESVMIQKPFAVAQIVAAVTTLLNSCRPLV</sequence>
<keyword evidence="5" id="KW-1185">Reference proteome</keyword>
<evidence type="ECO:0000256" key="1">
    <source>
        <dbReference type="ARBA" id="ARBA00022553"/>
    </source>
</evidence>
<dbReference type="Proteomes" id="UP000545037">
    <property type="component" value="Unassembled WGS sequence"/>
</dbReference>
<dbReference type="GO" id="GO:0000160">
    <property type="term" value="P:phosphorelay signal transduction system"/>
    <property type="evidence" value="ECO:0007669"/>
    <property type="project" value="InterPro"/>
</dbReference>
<dbReference type="PROSITE" id="PS50110">
    <property type="entry name" value="RESPONSE_REGULATORY"/>
    <property type="match status" value="1"/>
</dbReference>
<evidence type="ECO:0000313" key="5">
    <source>
        <dbReference type="Proteomes" id="UP000545037"/>
    </source>
</evidence>
<dbReference type="AlphaFoldDB" id="A0A7W9CGF5"/>
<comment type="caution">
    <text evidence="4">The sequence shown here is derived from an EMBL/GenBank/DDBJ whole genome shotgun (WGS) entry which is preliminary data.</text>
</comment>
<dbReference type="RefSeq" id="WP_183212097.1">
    <property type="nucleotide sequence ID" value="NZ_JACHOR010000001.1"/>
</dbReference>
<dbReference type="Gene3D" id="3.40.50.2300">
    <property type="match status" value="1"/>
</dbReference>
<proteinExistence type="predicted"/>
<gene>
    <name evidence="4" type="ORF">GGR13_000751</name>
</gene>
<evidence type="ECO:0000256" key="2">
    <source>
        <dbReference type="PROSITE-ProRule" id="PRU00169"/>
    </source>
</evidence>
<evidence type="ECO:0000259" key="3">
    <source>
        <dbReference type="PROSITE" id="PS50110"/>
    </source>
</evidence>
<dbReference type="EMBL" id="JACHOR010000001">
    <property type="protein sequence ID" value="MBB5745179.1"/>
    <property type="molecule type" value="Genomic_DNA"/>
</dbReference>
<reference evidence="4 5" key="1">
    <citation type="submission" date="2020-08" db="EMBL/GenBank/DDBJ databases">
        <title>Genomic Encyclopedia of Type Strains, Phase IV (KMG-IV): sequencing the most valuable type-strain genomes for metagenomic binning, comparative biology and taxonomic classification.</title>
        <authorList>
            <person name="Goeker M."/>
        </authorList>
    </citation>
    <scope>NUCLEOTIDE SEQUENCE [LARGE SCALE GENOMIC DNA]</scope>
    <source>
        <strain evidence="4 5">DSM 4737</strain>
    </source>
</reference>
<keyword evidence="1 2" id="KW-0597">Phosphoprotein</keyword>
<dbReference type="SUPFAM" id="SSF52172">
    <property type="entry name" value="CheY-like"/>
    <property type="match status" value="1"/>
</dbReference>
<dbReference type="Pfam" id="PF00072">
    <property type="entry name" value="Response_reg"/>
    <property type="match status" value="1"/>
</dbReference>